<dbReference type="GO" id="GO:0005384">
    <property type="term" value="F:manganese ion transmembrane transporter activity"/>
    <property type="evidence" value="ECO:0007669"/>
    <property type="project" value="TreeGrafter"/>
</dbReference>
<dbReference type="GeneID" id="55584960"/>
<evidence type="ECO:0000313" key="7">
    <source>
        <dbReference type="EMBL" id="BBE42539.1"/>
    </source>
</evidence>
<dbReference type="Pfam" id="PF01566">
    <property type="entry name" value="Nramp"/>
    <property type="match status" value="1"/>
</dbReference>
<dbReference type="InterPro" id="IPR001046">
    <property type="entry name" value="NRAMP_fam"/>
</dbReference>
<feature type="transmembrane region" description="Helical" evidence="6">
    <location>
        <begin position="337"/>
        <end position="357"/>
    </location>
</feature>
<feature type="transmembrane region" description="Helical" evidence="6">
    <location>
        <begin position="12"/>
        <end position="33"/>
    </location>
</feature>
<feature type="transmembrane region" description="Helical" evidence="6">
    <location>
        <begin position="113"/>
        <end position="132"/>
    </location>
</feature>
<dbReference type="GO" id="GO:0015086">
    <property type="term" value="F:cadmium ion transmembrane transporter activity"/>
    <property type="evidence" value="ECO:0007669"/>
    <property type="project" value="TreeGrafter"/>
</dbReference>
<keyword evidence="2" id="KW-0813">Transport</keyword>
<feature type="transmembrane region" description="Helical" evidence="6">
    <location>
        <begin position="185"/>
        <end position="206"/>
    </location>
</feature>
<feature type="transmembrane region" description="Helical" evidence="6">
    <location>
        <begin position="378"/>
        <end position="397"/>
    </location>
</feature>
<sequence length="399" mass="42173">MNAEGVARLMRAFGPAWLVMIADVDVASIVTGLQDGASWGYHMVFVMLILTVPLFFIQDAAGRLGTVSGMGLGRAIRERHGSRSIAIAALPMALTDFMTYVVEFAGIALGARLLGVSPALTVAVAFLAYAIIVATKRYRAAEAVLLPVSFMLVAAIVVSVAFFPVDPGRLLLEGLSPIQPYLSPGYGFLLAASIGAVIMPWMLFFHSGADARKGLSRADLPAERAETLVGAIVSEVLMAITVIDGYGLRLFDGTSTLSISPSEIASLLHPLGPISSLIMGVGFIAAGFLALTVASMASGWGFLAAVGSDSRRIGLAYYLIMGIAAASVAILETNLVSLMLDLMAAYTIVILPSLYYLGRLVSDPVIMRGHPLKSWERIVYWIMAALVFCVGLVGIILSL</sequence>
<evidence type="ECO:0000256" key="3">
    <source>
        <dbReference type="ARBA" id="ARBA00022692"/>
    </source>
</evidence>
<feature type="transmembrane region" description="Helical" evidence="6">
    <location>
        <begin position="277"/>
        <end position="303"/>
    </location>
</feature>
<feature type="transmembrane region" description="Helical" evidence="6">
    <location>
        <begin position="39"/>
        <end position="57"/>
    </location>
</feature>
<dbReference type="EMBL" id="AP018732">
    <property type="protein sequence ID" value="BBE42539.1"/>
    <property type="molecule type" value="Genomic_DNA"/>
</dbReference>
<dbReference type="GO" id="GO:0034755">
    <property type="term" value="P:iron ion transmembrane transport"/>
    <property type="evidence" value="ECO:0007669"/>
    <property type="project" value="TreeGrafter"/>
</dbReference>
<evidence type="ECO:0000256" key="5">
    <source>
        <dbReference type="ARBA" id="ARBA00023136"/>
    </source>
</evidence>
<name>A0A4P2VD69_9ARCH</name>
<dbReference type="RefSeq" id="WP_232085456.1">
    <property type="nucleotide sequence ID" value="NZ_AP018732.1"/>
</dbReference>
<comment type="subcellular location">
    <subcellularLocation>
        <location evidence="1">Membrane</location>
        <topology evidence="1">Multi-pass membrane protein</topology>
    </subcellularLocation>
</comment>
<evidence type="ECO:0000256" key="4">
    <source>
        <dbReference type="ARBA" id="ARBA00022989"/>
    </source>
</evidence>
<dbReference type="AlphaFoldDB" id="A0A4P2VD69"/>
<keyword evidence="3 6" id="KW-0812">Transmembrane</keyword>
<organism evidence="7 8">
    <name type="scientific">Conexivisphaera calida</name>
    <dbReference type="NCBI Taxonomy" id="1874277"/>
    <lineage>
        <taxon>Archaea</taxon>
        <taxon>Nitrososphaerota</taxon>
        <taxon>Conexivisphaeria</taxon>
        <taxon>Conexivisphaerales</taxon>
        <taxon>Conexivisphaeraceae</taxon>
        <taxon>Conexivisphaera</taxon>
    </lineage>
</organism>
<proteinExistence type="predicted"/>
<accession>A0A4P2VD69</accession>
<dbReference type="GO" id="GO:0005886">
    <property type="term" value="C:plasma membrane"/>
    <property type="evidence" value="ECO:0007669"/>
    <property type="project" value="TreeGrafter"/>
</dbReference>
<keyword evidence="5 6" id="KW-0472">Membrane</keyword>
<feature type="transmembrane region" description="Helical" evidence="6">
    <location>
        <begin position="227"/>
        <end position="248"/>
    </location>
</feature>
<keyword evidence="4 6" id="KW-1133">Transmembrane helix</keyword>
<dbReference type="PANTHER" id="PTHR11706:SF33">
    <property type="entry name" value="NATURAL RESISTANCE-ASSOCIATED MACROPHAGE PROTEIN 2"/>
    <property type="match status" value="1"/>
</dbReference>
<keyword evidence="8" id="KW-1185">Reference proteome</keyword>
<dbReference type="PANTHER" id="PTHR11706">
    <property type="entry name" value="SOLUTE CARRIER PROTEIN FAMILY 11 MEMBER"/>
    <property type="match status" value="1"/>
</dbReference>
<evidence type="ECO:0000256" key="6">
    <source>
        <dbReference type="SAM" id="Phobius"/>
    </source>
</evidence>
<dbReference type="KEGG" id="ccai:NAS2_1150"/>
<dbReference type="Proteomes" id="UP000509448">
    <property type="component" value="Chromosome"/>
</dbReference>
<feature type="transmembrane region" description="Helical" evidence="6">
    <location>
        <begin position="144"/>
        <end position="165"/>
    </location>
</feature>
<evidence type="ECO:0000256" key="2">
    <source>
        <dbReference type="ARBA" id="ARBA00022448"/>
    </source>
</evidence>
<feature type="transmembrane region" description="Helical" evidence="6">
    <location>
        <begin position="315"/>
        <end position="331"/>
    </location>
</feature>
<feature type="transmembrane region" description="Helical" evidence="6">
    <location>
        <begin position="84"/>
        <end position="107"/>
    </location>
</feature>
<protein>
    <submittedName>
        <fullName evidence="7">Manganese transport protein MntH</fullName>
    </submittedName>
</protein>
<gene>
    <name evidence="7" type="ORF">NAS2_1150</name>
</gene>
<evidence type="ECO:0000256" key="1">
    <source>
        <dbReference type="ARBA" id="ARBA00004141"/>
    </source>
</evidence>
<evidence type="ECO:0000313" key="8">
    <source>
        <dbReference type="Proteomes" id="UP000509448"/>
    </source>
</evidence>
<reference evidence="7 8" key="1">
    <citation type="journal article" date="2019" name="ISME J.">
        <title>Isolation and characterization of a thermophilic sulfur- and iron-reducing thaumarchaeote from a terrestrial acidic hot spring.</title>
        <authorList>
            <person name="Kato S."/>
            <person name="Itoh T."/>
            <person name="Yuki M."/>
            <person name="Nagamori M."/>
            <person name="Ohnishi M."/>
            <person name="Uematsu K."/>
            <person name="Suzuki K."/>
            <person name="Takashina T."/>
            <person name="Ohkuma M."/>
        </authorList>
    </citation>
    <scope>NUCLEOTIDE SEQUENCE [LARGE SCALE GENOMIC DNA]</scope>
    <source>
        <strain evidence="7 8">NAS-02</strain>
    </source>
</reference>